<name>A0A7Z0QUE5_9GAMM</name>
<organism evidence="3 4">
    <name type="scientific">Luteimonas deserti</name>
    <dbReference type="NCBI Taxonomy" id="2752306"/>
    <lineage>
        <taxon>Bacteria</taxon>
        <taxon>Pseudomonadati</taxon>
        <taxon>Pseudomonadota</taxon>
        <taxon>Gammaproteobacteria</taxon>
        <taxon>Lysobacterales</taxon>
        <taxon>Lysobacteraceae</taxon>
        <taxon>Luteimonas</taxon>
    </lineage>
</organism>
<evidence type="ECO:0000313" key="3">
    <source>
        <dbReference type="EMBL" id="NYZ63220.1"/>
    </source>
</evidence>
<feature type="domain" description="Hypervirulence associated protein TUDOR" evidence="2">
    <location>
        <begin position="8"/>
        <end position="66"/>
    </location>
</feature>
<evidence type="ECO:0000259" key="2">
    <source>
        <dbReference type="Pfam" id="PF11160"/>
    </source>
</evidence>
<keyword evidence="4" id="KW-1185">Reference proteome</keyword>
<comment type="caution">
    <text evidence="3">The sequence shown here is derived from an EMBL/GenBank/DDBJ whole genome shotgun (WGS) entry which is preliminary data.</text>
</comment>
<evidence type="ECO:0000256" key="1">
    <source>
        <dbReference type="SAM" id="MobiDB-lite"/>
    </source>
</evidence>
<dbReference type="Gene3D" id="2.30.30.1060">
    <property type="match status" value="1"/>
</dbReference>
<proteinExistence type="predicted"/>
<sequence>MATRLRKGSHVEWETSQGKTRGKVERKLTSDTTIKGHHVAASPESPQYLVVSDKTGAKAAHRADALKRVDGSS</sequence>
<gene>
    <name evidence="3" type="ORF">H0E82_10655</name>
</gene>
<reference evidence="3 4" key="1">
    <citation type="submission" date="2020-07" db="EMBL/GenBank/DDBJ databases">
        <title>isolation of Luteimonas sp. SJ-16.</title>
        <authorList>
            <person name="Huang X.-X."/>
            <person name="Xu L."/>
            <person name="Sun J.-Q."/>
        </authorList>
    </citation>
    <scope>NUCLEOTIDE SEQUENCE [LARGE SCALE GENOMIC DNA]</scope>
    <source>
        <strain evidence="3 4">SJ-16</strain>
    </source>
</reference>
<dbReference type="InterPro" id="IPR021331">
    <property type="entry name" value="Hva1_TUDOR"/>
</dbReference>
<evidence type="ECO:0000313" key="4">
    <source>
        <dbReference type="Proteomes" id="UP000589896"/>
    </source>
</evidence>
<protein>
    <submittedName>
        <fullName evidence="3">DUF2945 domain-containing protein</fullName>
    </submittedName>
</protein>
<dbReference type="RefSeq" id="WP_180545428.1">
    <property type="nucleotide sequence ID" value="NZ_JACCJZ010000017.1"/>
</dbReference>
<accession>A0A7Z0QUE5</accession>
<dbReference type="Pfam" id="PF11160">
    <property type="entry name" value="Hva1_TUDOR"/>
    <property type="match status" value="1"/>
</dbReference>
<dbReference type="EMBL" id="JACCJZ010000017">
    <property type="protein sequence ID" value="NYZ63220.1"/>
    <property type="molecule type" value="Genomic_DNA"/>
</dbReference>
<feature type="region of interest" description="Disordered" evidence="1">
    <location>
        <begin position="1"/>
        <end position="27"/>
    </location>
</feature>
<dbReference type="AlphaFoldDB" id="A0A7Z0QUE5"/>
<dbReference type="Proteomes" id="UP000589896">
    <property type="component" value="Unassembled WGS sequence"/>
</dbReference>